<dbReference type="InterPro" id="IPR004563">
    <property type="entry name" value="Apolipo_AcylTrfase"/>
</dbReference>
<keyword evidence="6 9" id="KW-1133">Transmembrane helix</keyword>
<name>A0A2S9WU10_9FLAO</name>
<comment type="caution">
    <text evidence="11">The sequence shown here is derived from an EMBL/GenBank/DDBJ whole genome shotgun (WGS) entry which is preliminary data.</text>
</comment>
<dbReference type="Pfam" id="PF20154">
    <property type="entry name" value="LNT_N"/>
    <property type="match status" value="1"/>
</dbReference>
<keyword evidence="12" id="KW-1185">Reference proteome</keyword>
<feature type="transmembrane region" description="Helical" evidence="9">
    <location>
        <begin position="81"/>
        <end position="102"/>
    </location>
</feature>
<comment type="similarity">
    <text evidence="2 9">Belongs to the CN hydrolase family. Apolipoprotein N-acyltransferase subfamily.</text>
</comment>
<dbReference type="GO" id="GO:0042158">
    <property type="term" value="P:lipoprotein biosynthetic process"/>
    <property type="evidence" value="ECO:0007669"/>
    <property type="project" value="UniProtKB-UniRule"/>
</dbReference>
<evidence type="ECO:0000256" key="1">
    <source>
        <dbReference type="ARBA" id="ARBA00004651"/>
    </source>
</evidence>
<dbReference type="InterPro" id="IPR036526">
    <property type="entry name" value="C-N_Hydrolase_sf"/>
</dbReference>
<keyword evidence="11" id="KW-0449">Lipoprotein</keyword>
<keyword evidence="7 9" id="KW-0472">Membrane</keyword>
<dbReference type="NCBIfam" id="TIGR00546">
    <property type="entry name" value="lnt"/>
    <property type="match status" value="1"/>
</dbReference>
<feature type="domain" description="CN hydrolase" evidence="10">
    <location>
        <begin position="234"/>
        <end position="503"/>
    </location>
</feature>
<feature type="transmembrane region" description="Helical" evidence="9">
    <location>
        <begin position="54"/>
        <end position="75"/>
    </location>
</feature>
<evidence type="ECO:0000256" key="3">
    <source>
        <dbReference type="ARBA" id="ARBA00022475"/>
    </source>
</evidence>
<evidence type="ECO:0000256" key="6">
    <source>
        <dbReference type="ARBA" id="ARBA00022989"/>
    </source>
</evidence>
<feature type="transmembrane region" description="Helical" evidence="9">
    <location>
        <begin position="22"/>
        <end position="42"/>
    </location>
</feature>
<evidence type="ECO:0000256" key="5">
    <source>
        <dbReference type="ARBA" id="ARBA00022692"/>
    </source>
</evidence>
<dbReference type="SUPFAM" id="SSF56317">
    <property type="entry name" value="Carbon-nitrogen hydrolase"/>
    <property type="match status" value="1"/>
</dbReference>
<dbReference type="InterPro" id="IPR003010">
    <property type="entry name" value="C-N_Hydrolase"/>
</dbReference>
<dbReference type="PANTHER" id="PTHR38686">
    <property type="entry name" value="APOLIPOPROTEIN N-ACYLTRANSFERASE"/>
    <property type="match status" value="1"/>
</dbReference>
<proteinExistence type="inferred from homology"/>
<evidence type="ECO:0000313" key="11">
    <source>
        <dbReference type="EMBL" id="PRP66972.1"/>
    </source>
</evidence>
<keyword evidence="8 9" id="KW-0012">Acyltransferase</keyword>
<gene>
    <name evidence="9" type="primary">lnt</name>
    <name evidence="11" type="ORF">BST86_07600</name>
</gene>
<comment type="function">
    <text evidence="9">Catalyzes the phospholipid dependent N-acylation of the N-terminal cysteine of apolipoprotein, the last step in lipoprotein maturation.</text>
</comment>
<evidence type="ECO:0000256" key="4">
    <source>
        <dbReference type="ARBA" id="ARBA00022679"/>
    </source>
</evidence>
<comment type="pathway">
    <text evidence="9">Protein modification; lipoprotein biosynthesis (N-acyl transfer).</text>
</comment>
<feature type="transmembrane region" description="Helical" evidence="9">
    <location>
        <begin position="109"/>
        <end position="129"/>
    </location>
</feature>
<dbReference type="EC" id="2.3.1.269" evidence="9"/>
<dbReference type="PROSITE" id="PS50263">
    <property type="entry name" value="CN_HYDROLASE"/>
    <property type="match status" value="1"/>
</dbReference>
<evidence type="ECO:0000256" key="8">
    <source>
        <dbReference type="ARBA" id="ARBA00023315"/>
    </source>
</evidence>
<dbReference type="Pfam" id="PF00795">
    <property type="entry name" value="CN_hydrolase"/>
    <property type="match status" value="1"/>
</dbReference>
<dbReference type="OrthoDB" id="9804277at2"/>
<accession>A0A2S9WU10</accession>
<feature type="transmembrane region" description="Helical" evidence="9">
    <location>
        <begin position="149"/>
        <end position="175"/>
    </location>
</feature>
<reference evidence="11 12" key="1">
    <citation type="submission" date="2016-11" db="EMBL/GenBank/DDBJ databases">
        <title>Trade-off between light-utilization and light-protection in marine flavobacteria.</title>
        <authorList>
            <person name="Kumagai Y."/>
        </authorList>
    </citation>
    <scope>NUCLEOTIDE SEQUENCE [LARGE SCALE GENOMIC DNA]</scope>
    <source>
        <strain evidence="11 12">JCM 17109</strain>
    </source>
</reference>
<evidence type="ECO:0000259" key="10">
    <source>
        <dbReference type="PROSITE" id="PS50263"/>
    </source>
</evidence>
<sequence>MLKNILLALLSGILFWLGWPTYGFPLLLFFAFIPLLIVEYGIRHQSVKAAGWKVLGLSYITFFTWNICTTSWLYFATPFGMWFAVLVNSLLMAIVFWCYHLFARKATTGASLTFLACLWIGFEYLHLHWDFSWPWLNLGNGFSEYTSWIQWYEYTGTFGGSLWVWGTNISLFLLWKRFRAVPAGRQESGTKLNLFVSVKVTRISLTLIGIPILISLFLKPDDLLDGDTSDVVILQPNIDPYAEKYNTDNSSIVNLLLNLTEQKITDSTDIIIAPETVLARSVELNTVPFDPSVNALQGYVTQHPNTSYLGGISMLERFRDEEKVTTQSNYYADGDFYYNDFNSALFLKDKSESALYHKSKLVVGVENFPYKSILQPILGDAMIDLGGTVATKTTQPERAVFESTQGSKVAPIICYESVYGDYVTDYVLNGAQFLAIITNDAWWGNTQGHQQHLSIARLRAIESRRWVARSANTGISAVIAPSGAVVDRLDYEEQGTIKATIGLSDELTFYSKHGDYIARIAMGMGLFILLFGVFKRGTMKRK</sequence>
<keyword evidence="4 9" id="KW-0808">Transferase</keyword>
<evidence type="ECO:0000256" key="7">
    <source>
        <dbReference type="ARBA" id="ARBA00023136"/>
    </source>
</evidence>
<dbReference type="CDD" id="cd07571">
    <property type="entry name" value="ALP_N-acyl_transferase"/>
    <property type="match status" value="1"/>
</dbReference>
<dbReference type="Proteomes" id="UP000239532">
    <property type="component" value="Unassembled WGS sequence"/>
</dbReference>
<evidence type="ECO:0000256" key="9">
    <source>
        <dbReference type="HAMAP-Rule" id="MF_01148"/>
    </source>
</evidence>
<dbReference type="PANTHER" id="PTHR38686:SF1">
    <property type="entry name" value="APOLIPOPROTEIN N-ACYLTRANSFERASE"/>
    <property type="match status" value="1"/>
</dbReference>
<dbReference type="HAMAP" id="MF_01148">
    <property type="entry name" value="Lnt"/>
    <property type="match status" value="1"/>
</dbReference>
<dbReference type="InterPro" id="IPR045378">
    <property type="entry name" value="LNT_N"/>
</dbReference>
<protein>
    <recommendedName>
        <fullName evidence="9">Apolipoprotein N-acyltransferase</fullName>
        <shortName evidence="9">ALP N-acyltransferase</shortName>
        <ecNumber evidence="9">2.3.1.269</ecNumber>
    </recommendedName>
</protein>
<comment type="catalytic activity">
    <reaction evidence="9">
        <text>N-terminal S-1,2-diacyl-sn-glyceryl-L-cysteinyl-[lipoprotein] + a glycerophospholipid = N-acyl-S-1,2-diacyl-sn-glyceryl-L-cysteinyl-[lipoprotein] + a 2-acyl-sn-glycero-3-phospholipid + H(+)</text>
        <dbReference type="Rhea" id="RHEA:48228"/>
        <dbReference type="Rhea" id="RHEA-COMP:14681"/>
        <dbReference type="Rhea" id="RHEA-COMP:14684"/>
        <dbReference type="ChEBI" id="CHEBI:15378"/>
        <dbReference type="ChEBI" id="CHEBI:136912"/>
        <dbReference type="ChEBI" id="CHEBI:140656"/>
        <dbReference type="ChEBI" id="CHEBI:140657"/>
        <dbReference type="ChEBI" id="CHEBI:140660"/>
        <dbReference type="EC" id="2.3.1.269"/>
    </reaction>
</comment>
<dbReference type="Gene3D" id="3.60.110.10">
    <property type="entry name" value="Carbon-nitrogen hydrolase"/>
    <property type="match status" value="1"/>
</dbReference>
<evidence type="ECO:0000256" key="2">
    <source>
        <dbReference type="ARBA" id="ARBA00010065"/>
    </source>
</evidence>
<organism evidence="11 12">
    <name type="scientific">Nonlabens agnitus</name>
    <dbReference type="NCBI Taxonomy" id="870484"/>
    <lineage>
        <taxon>Bacteria</taxon>
        <taxon>Pseudomonadati</taxon>
        <taxon>Bacteroidota</taxon>
        <taxon>Flavobacteriia</taxon>
        <taxon>Flavobacteriales</taxon>
        <taxon>Flavobacteriaceae</taxon>
        <taxon>Nonlabens</taxon>
    </lineage>
</organism>
<keyword evidence="5 9" id="KW-0812">Transmembrane</keyword>
<dbReference type="EMBL" id="MQUC01000003">
    <property type="protein sequence ID" value="PRP66972.1"/>
    <property type="molecule type" value="Genomic_DNA"/>
</dbReference>
<feature type="transmembrane region" description="Helical" evidence="9">
    <location>
        <begin position="516"/>
        <end position="534"/>
    </location>
</feature>
<keyword evidence="3 9" id="KW-1003">Cell membrane</keyword>
<dbReference type="AlphaFoldDB" id="A0A2S9WU10"/>
<comment type="subcellular location">
    <subcellularLocation>
        <location evidence="1 9">Cell membrane</location>
        <topology evidence="1 9">Multi-pass membrane protein</topology>
    </subcellularLocation>
</comment>
<feature type="transmembrane region" description="Helical" evidence="9">
    <location>
        <begin position="196"/>
        <end position="218"/>
    </location>
</feature>
<dbReference type="RefSeq" id="WP_105982752.1">
    <property type="nucleotide sequence ID" value="NZ_MQUC01000003.1"/>
</dbReference>
<evidence type="ECO:0000313" key="12">
    <source>
        <dbReference type="Proteomes" id="UP000239532"/>
    </source>
</evidence>
<dbReference type="UniPathway" id="UPA00666"/>
<dbReference type="GO" id="GO:0005886">
    <property type="term" value="C:plasma membrane"/>
    <property type="evidence" value="ECO:0007669"/>
    <property type="project" value="UniProtKB-SubCell"/>
</dbReference>
<dbReference type="GO" id="GO:0016410">
    <property type="term" value="F:N-acyltransferase activity"/>
    <property type="evidence" value="ECO:0007669"/>
    <property type="project" value="UniProtKB-UniRule"/>
</dbReference>